<evidence type="ECO:0000256" key="1">
    <source>
        <dbReference type="SAM" id="MobiDB-lite"/>
    </source>
</evidence>
<organism evidence="2 3">
    <name type="scientific">Tenebrio molitor</name>
    <name type="common">Yellow mealworm beetle</name>
    <dbReference type="NCBI Taxonomy" id="7067"/>
    <lineage>
        <taxon>Eukaryota</taxon>
        <taxon>Metazoa</taxon>
        <taxon>Ecdysozoa</taxon>
        <taxon>Arthropoda</taxon>
        <taxon>Hexapoda</taxon>
        <taxon>Insecta</taxon>
        <taxon>Pterygota</taxon>
        <taxon>Neoptera</taxon>
        <taxon>Endopterygota</taxon>
        <taxon>Coleoptera</taxon>
        <taxon>Polyphaga</taxon>
        <taxon>Cucujiformia</taxon>
        <taxon>Tenebrionidae</taxon>
        <taxon>Tenebrio</taxon>
    </lineage>
</organism>
<dbReference type="EMBL" id="JABDTM020024697">
    <property type="protein sequence ID" value="KAH0814041.1"/>
    <property type="molecule type" value="Genomic_DNA"/>
</dbReference>
<feature type="region of interest" description="Disordered" evidence="1">
    <location>
        <begin position="136"/>
        <end position="166"/>
    </location>
</feature>
<reference evidence="2" key="1">
    <citation type="journal article" date="2020" name="J Insects Food Feed">
        <title>The yellow mealworm (Tenebrio molitor) genome: a resource for the emerging insects as food and feed industry.</title>
        <authorList>
            <person name="Eriksson T."/>
            <person name="Andere A."/>
            <person name="Kelstrup H."/>
            <person name="Emery V."/>
            <person name="Picard C."/>
        </authorList>
    </citation>
    <scope>NUCLEOTIDE SEQUENCE</scope>
    <source>
        <strain evidence="2">Stoneville</strain>
        <tissue evidence="2">Whole head</tissue>
    </source>
</reference>
<feature type="compositionally biased region" description="Basic and acidic residues" evidence="1">
    <location>
        <begin position="136"/>
        <end position="146"/>
    </location>
</feature>
<accession>A0A8J6LHU6</accession>
<dbReference type="Proteomes" id="UP000719412">
    <property type="component" value="Unassembled WGS sequence"/>
</dbReference>
<protein>
    <submittedName>
        <fullName evidence="2">Uncharacterized protein</fullName>
    </submittedName>
</protein>
<dbReference type="AlphaFoldDB" id="A0A8J6LHU6"/>
<feature type="compositionally biased region" description="Polar residues" evidence="1">
    <location>
        <begin position="200"/>
        <end position="211"/>
    </location>
</feature>
<feature type="region of interest" description="Disordered" evidence="1">
    <location>
        <begin position="191"/>
        <end position="221"/>
    </location>
</feature>
<evidence type="ECO:0000313" key="3">
    <source>
        <dbReference type="Proteomes" id="UP000719412"/>
    </source>
</evidence>
<gene>
    <name evidence="2" type="ORF">GEV33_008750</name>
</gene>
<reference evidence="2" key="2">
    <citation type="submission" date="2021-08" db="EMBL/GenBank/DDBJ databases">
        <authorList>
            <person name="Eriksson T."/>
        </authorList>
    </citation>
    <scope>NUCLEOTIDE SEQUENCE</scope>
    <source>
        <strain evidence="2">Stoneville</strain>
        <tissue evidence="2">Whole head</tissue>
    </source>
</reference>
<keyword evidence="3" id="KW-1185">Reference proteome</keyword>
<proteinExistence type="predicted"/>
<name>A0A8J6LHU6_TENMO</name>
<evidence type="ECO:0000313" key="2">
    <source>
        <dbReference type="EMBL" id="KAH0814041.1"/>
    </source>
</evidence>
<comment type="caution">
    <text evidence="2">The sequence shown here is derived from an EMBL/GenBank/DDBJ whole genome shotgun (WGS) entry which is preliminary data.</text>
</comment>
<sequence>MTVANRLRHHASINLIDDEEVVRLRVRRQLQSQRSVLSTTLFSFNGPRGSTNRALLSDVVLQEPKHAQMPFSPAWLYLFVFVSPVTKWKNTRSTPALFDNSPLRCKSSDSTRSGYRAHSNCRVQTGFIRLVDEEATRRPLPDKRQNETCANRTLQRERGKSPTGGASRIDAARMHLLRFIPADKVPVCGKNRETCKESQPGRNSFRESSMASPPGEKSERNGTVVRAIFERRIQCYNLCTTTITECFLHNGRMPRWKPVWERDQEPKSLQNFGDRIYFTVIYHIFIVKST</sequence>